<dbReference type="RefSeq" id="WP_256308238.1">
    <property type="nucleotide sequence ID" value="NZ_JANHAW010000002.1"/>
</dbReference>
<evidence type="ECO:0000313" key="1">
    <source>
        <dbReference type="EMBL" id="MFD1684272.1"/>
    </source>
</evidence>
<keyword evidence="2" id="KW-1185">Reference proteome</keyword>
<reference evidence="1 2" key="1">
    <citation type="journal article" date="2019" name="Int. J. Syst. Evol. Microbiol.">
        <title>The Global Catalogue of Microorganisms (GCM) 10K type strain sequencing project: providing services to taxonomists for standard genome sequencing and annotation.</title>
        <authorList>
            <consortium name="The Broad Institute Genomics Platform"/>
            <consortium name="The Broad Institute Genome Sequencing Center for Infectious Disease"/>
            <person name="Wu L."/>
            <person name="Ma J."/>
        </authorList>
    </citation>
    <scope>NUCLEOTIDE SEQUENCE [LARGE SCALE GENOMIC DNA]</scope>
    <source>
        <strain evidence="1 2">CGMCC 1.10387</strain>
    </source>
</reference>
<protein>
    <submittedName>
        <fullName evidence="1">Uncharacterized protein</fullName>
    </submittedName>
</protein>
<gene>
    <name evidence="1" type="ORF">ACFSAS_01455</name>
</gene>
<accession>A0ABD6DSP7</accession>
<comment type="caution">
    <text evidence="1">The sequence shown here is derived from an EMBL/GenBank/DDBJ whole genome shotgun (WGS) entry which is preliminary data.</text>
</comment>
<proteinExistence type="predicted"/>
<dbReference type="Proteomes" id="UP001597092">
    <property type="component" value="Unassembled WGS sequence"/>
</dbReference>
<organism evidence="1 2">
    <name type="scientific">Halobellus litoreus</name>
    <dbReference type="NCBI Taxonomy" id="755310"/>
    <lineage>
        <taxon>Archaea</taxon>
        <taxon>Methanobacteriati</taxon>
        <taxon>Methanobacteriota</taxon>
        <taxon>Stenosarchaea group</taxon>
        <taxon>Halobacteria</taxon>
        <taxon>Halobacteriales</taxon>
        <taxon>Haloferacaceae</taxon>
        <taxon>Halobellus</taxon>
    </lineage>
</organism>
<dbReference type="EMBL" id="JBHUDP010000001">
    <property type="protein sequence ID" value="MFD1684272.1"/>
    <property type="molecule type" value="Genomic_DNA"/>
</dbReference>
<name>A0ABD6DSP7_9EURY</name>
<evidence type="ECO:0000313" key="2">
    <source>
        <dbReference type="Proteomes" id="UP001597092"/>
    </source>
</evidence>
<dbReference type="AlphaFoldDB" id="A0ABD6DSP7"/>
<sequence length="358" mass="41841">MSSSDTTCVDRRHHSFRTYNDTVDVISGWETVFGVFESYFDQYYFDRFPVSTVEPVEYTPDFSVYFNDNYGIIAKVLPKTLHLDPPQIAEHLIEMLSECDSGYPLSRSDGTETNPEDTDVVVFVPDSYSSQFGNILDTRFSSSDIDLDSNVVLIRYGMDDERAHYIFQRETALEEEFREDELPDEESLNETIGPDGDYQSYKLGTREFLRPKTKKPIYNVKPPESYLATFLWMKEFPTELARDDFIDWKKGQINKQQQISIDCQHLTDKLNMQRIVDGELRTEWITETLEFLCTTRYAECVNNSYRVMYTGLVRDIDISGDRSREYRRATELAIKLIKRYCRYGEDGEEQGQSSLEDF</sequence>